<evidence type="ECO:0000313" key="3">
    <source>
        <dbReference type="Proteomes" id="UP000765509"/>
    </source>
</evidence>
<protein>
    <submittedName>
        <fullName evidence="2">Uncharacterized protein</fullName>
    </submittedName>
</protein>
<evidence type="ECO:0000313" key="2">
    <source>
        <dbReference type="EMBL" id="MBW0499975.1"/>
    </source>
</evidence>
<dbReference type="AlphaFoldDB" id="A0A9Q3HFE5"/>
<evidence type="ECO:0000256" key="1">
    <source>
        <dbReference type="SAM" id="MobiDB-lite"/>
    </source>
</evidence>
<proteinExistence type="predicted"/>
<dbReference type="EMBL" id="AVOT02015568">
    <property type="protein sequence ID" value="MBW0499975.1"/>
    <property type="molecule type" value="Genomic_DNA"/>
</dbReference>
<name>A0A9Q3HFE5_9BASI</name>
<gene>
    <name evidence="2" type="ORF">O181_039690</name>
</gene>
<organism evidence="2 3">
    <name type="scientific">Austropuccinia psidii MF-1</name>
    <dbReference type="NCBI Taxonomy" id="1389203"/>
    <lineage>
        <taxon>Eukaryota</taxon>
        <taxon>Fungi</taxon>
        <taxon>Dikarya</taxon>
        <taxon>Basidiomycota</taxon>
        <taxon>Pucciniomycotina</taxon>
        <taxon>Pucciniomycetes</taxon>
        <taxon>Pucciniales</taxon>
        <taxon>Sphaerophragmiaceae</taxon>
        <taxon>Austropuccinia</taxon>
    </lineage>
</organism>
<comment type="caution">
    <text evidence="2">The sequence shown here is derived from an EMBL/GenBank/DDBJ whole genome shotgun (WGS) entry which is preliminary data.</text>
</comment>
<keyword evidence="3" id="KW-1185">Reference proteome</keyword>
<feature type="region of interest" description="Disordered" evidence="1">
    <location>
        <begin position="33"/>
        <end position="67"/>
    </location>
</feature>
<dbReference type="Proteomes" id="UP000765509">
    <property type="component" value="Unassembled WGS sequence"/>
</dbReference>
<accession>A0A9Q3HFE5</accession>
<reference evidence="2" key="1">
    <citation type="submission" date="2021-03" db="EMBL/GenBank/DDBJ databases">
        <title>Draft genome sequence of rust myrtle Austropuccinia psidii MF-1, a brazilian biotype.</title>
        <authorList>
            <person name="Quecine M.C."/>
            <person name="Pachon D.M.R."/>
            <person name="Bonatelli M.L."/>
            <person name="Correr F.H."/>
            <person name="Franceschini L.M."/>
            <person name="Leite T.F."/>
            <person name="Margarido G.R.A."/>
            <person name="Almeida C.A."/>
            <person name="Ferrarezi J.A."/>
            <person name="Labate C.A."/>
        </authorList>
    </citation>
    <scope>NUCLEOTIDE SEQUENCE</scope>
    <source>
        <strain evidence="2">MF-1</strain>
    </source>
</reference>
<feature type="compositionally biased region" description="Basic and acidic residues" evidence="1">
    <location>
        <begin position="33"/>
        <end position="47"/>
    </location>
</feature>
<sequence length="279" mass="31733">MDQLPSHPSRIDSLQDLMDITLELDTSYLERQKEKGNLQENKLEASKSKSASSNQKKKKDFQKRDKPHSSLLNQDFRFMGSEKERIIEEGLCSYWGGKHSLESCFKRPQTSVPSHQASFPARQGLITFNSDHKDYFCPSKSFSIDLSSAKSCAALVDDSKKPSFLSSVHIPSVDSLQSLLTSRDEVFKDIQDVGKNNSVSSLHLFFGNMDLPPSSYHDPLEDLWDEEEESEEIETLMKVVPSAYHHDLDVFSKVKEDKLPLTMPVIIILSWRSLYLQLG</sequence>